<evidence type="ECO:0000256" key="13">
    <source>
        <dbReference type="PROSITE-ProRule" id="PRU10144"/>
    </source>
</evidence>
<dbReference type="PANTHER" id="PTHR32552:SF81">
    <property type="entry name" value="TONB-DEPENDENT OUTER MEMBRANE RECEPTOR"/>
    <property type="match status" value="1"/>
</dbReference>
<dbReference type="InterPro" id="IPR010917">
    <property type="entry name" value="TonB_rcpt_CS"/>
</dbReference>
<dbReference type="AlphaFoldDB" id="A0A927GVP5"/>
<dbReference type="InterPro" id="IPR012910">
    <property type="entry name" value="Plug_dom"/>
</dbReference>
<keyword evidence="5 12" id="KW-0812">Transmembrane</keyword>
<evidence type="ECO:0000256" key="3">
    <source>
        <dbReference type="ARBA" id="ARBA00022452"/>
    </source>
</evidence>
<evidence type="ECO:0000256" key="2">
    <source>
        <dbReference type="ARBA" id="ARBA00022448"/>
    </source>
</evidence>
<evidence type="ECO:0000256" key="4">
    <source>
        <dbReference type="ARBA" id="ARBA00022496"/>
    </source>
</evidence>
<dbReference type="PROSITE" id="PS01156">
    <property type="entry name" value="TONB_DEPENDENT_REC_2"/>
    <property type="match status" value="1"/>
</dbReference>
<dbReference type="InterPro" id="IPR036942">
    <property type="entry name" value="Beta-barrel_TonB_sf"/>
</dbReference>
<keyword evidence="6 16" id="KW-0732">Signal</keyword>
<dbReference type="Proteomes" id="UP000610558">
    <property type="component" value="Unassembled WGS sequence"/>
</dbReference>
<evidence type="ECO:0000256" key="1">
    <source>
        <dbReference type="ARBA" id="ARBA00004571"/>
    </source>
</evidence>
<evidence type="ECO:0000256" key="16">
    <source>
        <dbReference type="SAM" id="SignalP"/>
    </source>
</evidence>
<keyword evidence="19" id="KW-0675">Receptor</keyword>
<organism evidence="19 20">
    <name type="scientific">Spongiibacter pelagi</name>
    <dbReference type="NCBI Taxonomy" id="2760804"/>
    <lineage>
        <taxon>Bacteria</taxon>
        <taxon>Pseudomonadati</taxon>
        <taxon>Pseudomonadota</taxon>
        <taxon>Gammaproteobacteria</taxon>
        <taxon>Cellvibrionales</taxon>
        <taxon>Spongiibacteraceae</taxon>
        <taxon>Spongiibacter</taxon>
    </lineage>
</organism>
<dbReference type="InterPro" id="IPR000531">
    <property type="entry name" value="Beta-barrel_TonB"/>
</dbReference>
<evidence type="ECO:0000256" key="9">
    <source>
        <dbReference type="ARBA" id="ARBA00023077"/>
    </source>
</evidence>
<evidence type="ECO:0000256" key="5">
    <source>
        <dbReference type="ARBA" id="ARBA00022692"/>
    </source>
</evidence>
<dbReference type="PANTHER" id="PTHR32552">
    <property type="entry name" value="FERRICHROME IRON RECEPTOR-RELATED"/>
    <property type="match status" value="1"/>
</dbReference>
<evidence type="ECO:0000256" key="12">
    <source>
        <dbReference type="PROSITE-ProRule" id="PRU01360"/>
    </source>
</evidence>
<evidence type="ECO:0000259" key="17">
    <source>
        <dbReference type="Pfam" id="PF00593"/>
    </source>
</evidence>
<feature type="chain" id="PRO_5037457357" evidence="16">
    <location>
        <begin position="24"/>
        <end position="769"/>
    </location>
</feature>
<evidence type="ECO:0000313" key="20">
    <source>
        <dbReference type="Proteomes" id="UP000610558"/>
    </source>
</evidence>
<evidence type="ECO:0000259" key="18">
    <source>
        <dbReference type="Pfam" id="PF07715"/>
    </source>
</evidence>
<dbReference type="SUPFAM" id="SSF56935">
    <property type="entry name" value="Porins"/>
    <property type="match status" value="1"/>
</dbReference>
<keyword evidence="2 12" id="KW-0813">Transport</keyword>
<keyword evidence="10 12" id="KW-0472">Membrane</keyword>
<keyword evidence="20" id="KW-1185">Reference proteome</keyword>
<keyword evidence="3 12" id="KW-1134">Transmembrane beta strand</keyword>
<dbReference type="RefSeq" id="WP_190764163.1">
    <property type="nucleotide sequence ID" value="NZ_JACXLD010000003.1"/>
</dbReference>
<proteinExistence type="inferred from homology"/>
<evidence type="ECO:0000256" key="8">
    <source>
        <dbReference type="ARBA" id="ARBA00023065"/>
    </source>
</evidence>
<feature type="signal peptide" evidence="16">
    <location>
        <begin position="1"/>
        <end position="23"/>
    </location>
</feature>
<feature type="region of interest" description="Disordered" evidence="15">
    <location>
        <begin position="472"/>
        <end position="502"/>
    </location>
</feature>
<evidence type="ECO:0000256" key="6">
    <source>
        <dbReference type="ARBA" id="ARBA00022729"/>
    </source>
</evidence>
<sequence length="769" mass="84936">MRVFKSTSAFAAVVSLFCSDVLAQNPAPVKNRLIEEVIVTSQKREQDVQDVPLAVLAFSGDRLDAMGITEQTDLQRITPGLNVTSQVSYVVTFLRGVGTDAVTAADPSVATYIDDIYYPFASNLAQNFGAVERIEVLKGPQGTLFGRNATGGAINVHTKDPDFDEFYGEFLSNRGSYNYQLDRLYTNIPITDSFAINLSAMYQVTDLLYEGTRGLDKDPFPKDRTRGYRIKARWQPSDYVDINLATFKLRLNGAGANVAFNADPSELGRLNGIEAQTGYKGSIDAPVYTQTEDNTVYYGDIKLNTPWFDIKLVGSDQRMDTAGVRDFDGSPEAISTFDTPSQYIDAQSAEIQLLSNGESGPSWMQWIVGGYYFEGVNGFETLNFIVNGIDLGAGQLAGIQLPDAFTNILNQANVLGVDGAINLSGLTGTDSYAFFAQTTFTLTDWLDITLGARQQVEEKYIYRSTVGLNNQDGSQTQIADNSNRATDSDGNPHPARDEQKSFSPKVSFEFRPLEQDMLFYLSWQEAVKSAAYNTVAIYDEPDYVAQEEITAWELGMKSTFFDGTVRFNAAVFDYDLANLQTPYISLFAGGVIAFQNAGAAKIRGAEFDGMVVLLPKLIDNLVLSGGMSYLDSEYLDFDNASGFDDDGNFQEDLNFTGNQVIRSPEVSGNIALSKTWGLSNGEIETTIDAYYTDSFYYEPSNRQNTVQDEYWLVGARVSFLYSPWDLRITGSVKNLLDEFYTNGIFVTDYGVQPSLAPPRTYSVQAVVNF</sequence>
<comment type="subcellular location">
    <subcellularLocation>
        <location evidence="1 12">Cell outer membrane</location>
        <topology evidence="1 12">Multi-pass membrane protein</topology>
    </subcellularLocation>
</comment>
<dbReference type="Pfam" id="PF07715">
    <property type="entry name" value="Plug"/>
    <property type="match status" value="1"/>
</dbReference>
<evidence type="ECO:0000256" key="10">
    <source>
        <dbReference type="ARBA" id="ARBA00023136"/>
    </source>
</evidence>
<dbReference type="InterPro" id="IPR039426">
    <property type="entry name" value="TonB-dep_rcpt-like"/>
</dbReference>
<feature type="domain" description="TonB-dependent receptor plug" evidence="18">
    <location>
        <begin position="48"/>
        <end position="153"/>
    </location>
</feature>
<keyword evidence="4" id="KW-0410">Iron transport</keyword>
<dbReference type="PROSITE" id="PS52016">
    <property type="entry name" value="TONB_DEPENDENT_REC_3"/>
    <property type="match status" value="1"/>
</dbReference>
<feature type="short sequence motif" description="TonB C-terminal box" evidence="13">
    <location>
        <begin position="752"/>
        <end position="769"/>
    </location>
</feature>
<dbReference type="Pfam" id="PF00593">
    <property type="entry name" value="TonB_dep_Rec_b-barrel"/>
    <property type="match status" value="1"/>
</dbReference>
<accession>A0A927GVP5</accession>
<dbReference type="Gene3D" id="2.40.170.20">
    <property type="entry name" value="TonB-dependent receptor, beta-barrel domain"/>
    <property type="match status" value="1"/>
</dbReference>
<evidence type="ECO:0000256" key="7">
    <source>
        <dbReference type="ARBA" id="ARBA00023004"/>
    </source>
</evidence>
<keyword evidence="11 12" id="KW-0998">Cell outer membrane</keyword>
<keyword evidence="7" id="KW-0408">Iron</keyword>
<keyword evidence="9 14" id="KW-0798">TonB box</keyword>
<gene>
    <name evidence="19" type="ORF">IB286_07655</name>
</gene>
<comment type="caution">
    <text evidence="19">The sequence shown here is derived from an EMBL/GenBank/DDBJ whole genome shotgun (WGS) entry which is preliminary data.</text>
</comment>
<dbReference type="GO" id="GO:0006826">
    <property type="term" value="P:iron ion transport"/>
    <property type="evidence" value="ECO:0007669"/>
    <property type="project" value="UniProtKB-KW"/>
</dbReference>
<name>A0A927GVP5_9GAMM</name>
<protein>
    <submittedName>
        <fullName evidence="19">TonB-dependent receptor</fullName>
    </submittedName>
</protein>
<comment type="similarity">
    <text evidence="12 14">Belongs to the TonB-dependent receptor family.</text>
</comment>
<evidence type="ECO:0000256" key="15">
    <source>
        <dbReference type="SAM" id="MobiDB-lite"/>
    </source>
</evidence>
<keyword evidence="8" id="KW-0406">Ion transport</keyword>
<reference evidence="19" key="1">
    <citation type="submission" date="2020-09" db="EMBL/GenBank/DDBJ databases">
        <authorList>
            <person name="Yoon J.-W."/>
        </authorList>
    </citation>
    <scope>NUCLEOTIDE SEQUENCE</scope>
    <source>
        <strain evidence="19">KMU-158</strain>
    </source>
</reference>
<evidence type="ECO:0000256" key="14">
    <source>
        <dbReference type="RuleBase" id="RU003357"/>
    </source>
</evidence>
<dbReference type="GO" id="GO:0009279">
    <property type="term" value="C:cell outer membrane"/>
    <property type="evidence" value="ECO:0007669"/>
    <property type="project" value="UniProtKB-SubCell"/>
</dbReference>
<evidence type="ECO:0000313" key="19">
    <source>
        <dbReference type="EMBL" id="MBD2858886.1"/>
    </source>
</evidence>
<dbReference type="EMBL" id="JACXLD010000003">
    <property type="protein sequence ID" value="MBD2858886.1"/>
    <property type="molecule type" value="Genomic_DNA"/>
</dbReference>
<evidence type="ECO:0000256" key="11">
    <source>
        <dbReference type="ARBA" id="ARBA00023237"/>
    </source>
</evidence>
<feature type="domain" description="TonB-dependent receptor-like beta-barrel" evidence="17">
    <location>
        <begin position="275"/>
        <end position="735"/>
    </location>
</feature>
<feature type="compositionally biased region" description="Polar residues" evidence="15">
    <location>
        <begin position="472"/>
        <end position="489"/>
    </location>
</feature>